<keyword evidence="9" id="KW-0961">Cell wall biogenesis/degradation</keyword>
<dbReference type="VEuPathDB" id="FungiDB:PGUG_04975"/>
<feature type="compositionally biased region" description="Polar residues" evidence="10">
    <location>
        <begin position="739"/>
        <end position="748"/>
    </location>
</feature>
<feature type="region of interest" description="Disordered" evidence="10">
    <location>
        <begin position="789"/>
        <end position="939"/>
    </location>
</feature>
<dbReference type="STRING" id="294746.A5DNX4"/>
<evidence type="ECO:0000256" key="2">
    <source>
        <dbReference type="ARBA" id="ARBA00009486"/>
    </source>
</evidence>
<feature type="region of interest" description="Disordered" evidence="10">
    <location>
        <begin position="721"/>
        <end position="761"/>
    </location>
</feature>
<keyword evidence="4" id="KW-0808">Transferase</keyword>
<reference evidence="11 12" key="1">
    <citation type="journal article" date="2009" name="Nature">
        <title>Evolution of pathogenicity and sexual reproduction in eight Candida genomes.</title>
        <authorList>
            <person name="Butler G."/>
            <person name="Rasmussen M.D."/>
            <person name="Lin M.F."/>
            <person name="Santos M.A."/>
            <person name="Sakthikumar S."/>
            <person name="Munro C.A."/>
            <person name="Rheinbay E."/>
            <person name="Grabherr M."/>
            <person name="Forche A."/>
            <person name="Reedy J.L."/>
            <person name="Agrafioti I."/>
            <person name="Arnaud M.B."/>
            <person name="Bates S."/>
            <person name="Brown A.J."/>
            <person name="Brunke S."/>
            <person name="Costanzo M.C."/>
            <person name="Fitzpatrick D.A."/>
            <person name="de Groot P.W."/>
            <person name="Harris D."/>
            <person name="Hoyer L.L."/>
            <person name="Hube B."/>
            <person name="Klis F.M."/>
            <person name="Kodira C."/>
            <person name="Lennard N."/>
            <person name="Logue M.E."/>
            <person name="Martin R."/>
            <person name="Neiman A.M."/>
            <person name="Nikolaou E."/>
            <person name="Quail M.A."/>
            <person name="Quinn J."/>
            <person name="Santos M.C."/>
            <person name="Schmitzberger F.F."/>
            <person name="Sherlock G."/>
            <person name="Shah P."/>
            <person name="Silverstein K.A."/>
            <person name="Skrzypek M.S."/>
            <person name="Soll D."/>
            <person name="Staggs R."/>
            <person name="Stansfield I."/>
            <person name="Stumpf M.P."/>
            <person name="Sudbery P.E."/>
            <person name="Srikantha T."/>
            <person name="Zeng Q."/>
            <person name="Berman J."/>
            <person name="Berriman M."/>
            <person name="Heitman J."/>
            <person name="Gow N.A."/>
            <person name="Lorenz M.C."/>
            <person name="Birren B.W."/>
            <person name="Kellis M."/>
            <person name="Cuomo C.A."/>
        </authorList>
    </citation>
    <scope>NUCLEOTIDE SEQUENCE [LARGE SCALE GENOMIC DNA]</scope>
    <source>
        <strain evidence="12">ATCC 6260 / CBS 566 / DSM 6381 / JCM 1539 / NBRC 10279 / NRRL Y-324</strain>
    </source>
</reference>
<dbReference type="Proteomes" id="UP000001997">
    <property type="component" value="Unassembled WGS sequence"/>
</dbReference>
<dbReference type="GO" id="GO:0000030">
    <property type="term" value="F:mannosyltransferase activity"/>
    <property type="evidence" value="ECO:0007669"/>
    <property type="project" value="InterPro"/>
</dbReference>
<dbReference type="InParanoid" id="A5DNX4"/>
<keyword evidence="3" id="KW-0328">Glycosyltransferase</keyword>
<name>A5DNX4_PICGU</name>
<evidence type="ECO:0000256" key="7">
    <source>
        <dbReference type="ARBA" id="ARBA00022989"/>
    </source>
</evidence>
<comment type="similarity">
    <text evidence="2">Belongs to the BMT family.</text>
</comment>
<protein>
    <submittedName>
        <fullName evidence="11">Uncharacterized protein</fullName>
    </submittedName>
</protein>
<dbReference type="GO" id="GO:0016020">
    <property type="term" value="C:membrane"/>
    <property type="evidence" value="ECO:0007669"/>
    <property type="project" value="UniProtKB-SubCell"/>
</dbReference>
<feature type="compositionally biased region" description="Low complexity" evidence="10">
    <location>
        <begin position="914"/>
        <end position="924"/>
    </location>
</feature>
<dbReference type="Pfam" id="PF12141">
    <property type="entry name" value="BMT"/>
    <property type="match status" value="1"/>
</dbReference>
<dbReference type="AlphaFoldDB" id="A5DNX4"/>
<dbReference type="KEGG" id="pgu:PGUG_04975"/>
<keyword evidence="5" id="KW-0812">Transmembrane</keyword>
<keyword evidence="8" id="KW-0472">Membrane</keyword>
<evidence type="ECO:0000256" key="10">
    <source>
        <dbReference type="SAM" id="MobiDB-lite"/>
    </source>
</evidence>
<keyword evidence="12" id="KW-1185">Reference proteome</keyword>
<organism evidence="11 12">
    <name type="scientific">Meyerozyma guilliermondii (strain ATCC 6260 / CBS 566 / DSM 6381 / JCM 1539 / NBRC 10279 / NRRL Y-324)</name>
    <name type="common">Yeast</name>
    <name type="synonym">Candida guilliermondii</name>
    <dbReference type="NCBI Taxonomy" id="294746"/>
    <lineage>
        <taxon>Eukaryota</taxon>
        <taxon>Fungi</taxon>
        <taxon>Dikarya</taxon>
        <taxon>Ascomycota</taxon>
        <taxon>Saccharomycotina</taxon>
        <taxon>Pichiomycetes</taxon>
        <taxon>Debaryomycetaceae</taxon>
        <taxon>Meyerozyma</taxon>
    </lineage>
</organism>
<keyword evidence="6" id="KW-0735">Signal-anchor</keyword>
<evidence type="ECO:0000313" key="11">
    <source>
        <dbReference type="EMBL" id="EDK40877.2"/>
    </source>
</evidence>
<dbReference type="InterPro" id="IPR021988">
    <property type="entry name" value="BMT1"/>
</dbReference>
<evidence type="ECO:0000256" key="3">
    <source>
        <dbReference type="ARBA" id="ARBA00022676"/>
    </source>
</evidence>
<evidence type="ECO:0000256" key="6">
    <source>
        <dbReference type="ARBA" id="ARBA00022968"/>
    </source>
</evidence>
<gene>
    <name evidence="11" type="ORF">PGUG_04975</name>
</gene>
<evidence type="ECO:0000256" key="4">
    <source>
        <dbReference type="ARBA" id="ARBA00022679"/>
    </source>
</evidence>
<dbReference type="eggNOG" id="ENOG502QTZG">
    <property type="taxonomic scope" value="Eukaryota"/>
</dbReference>
<comment type="subcellular location">
    <subcellularLocation>
        <location evidence="1">Membrane</location>
        <topology evidence="1">Single-pass type II membrane protein</topology>
    </subcellularLocation>
</comment>
<dbReference type="RefSeq" id="XP_001483020.2">
    <property type="nucleotide sequence ID" value="XM_001482970.1"/>
</dbReference>
<evidence type="ECO:0000256" key="5">
    <source>
        <dbReference type="ARBA" id="ARBA00022692"/>
    </source>
</evidence>
<dbReference type="EMBL" id="CH408160">
    <property type="protein sequence ID" value="EDK40877.2"/>
    <property type="molecule type" value="Genomic_DNA"/>
</dbReference>
<dbReference type="OrthoDB" id="3631276at2759"/>
<evidence type="ECO:0000256" key="8">
    <source>
        <dbReference type="ARBA" id="ARBA00023136"/>
    </source>
</evidence>
<accession>A5DNX4</accession>
<evidence type="ECO:0000256" key="1">
    <source>
        <dbReference type="ARBA" id="ARBA00004606"/>
    </source>
</evidence>
<feature type="compositionally biased region" description="Basic and acidic residues" evidence="10">
    <location>
        <begin position="882"/>
        <end position="910"/>
    </location>
</feature>
<evidence type="ECO:0000256" key="9">
    <source>
        <dbReference type="ARBA" id="ARBA00023316"/>
    </source>
</evidence>
<dbReference type="GO" id="GO:0071555">
    <property type="term" value="P:cell wall organization"/>
    <property type="evidence" value="ECO:0007669"/>
    <property type="project" value="UniProtKB-KW"/>
</dbReference>
<keyword evidence="7" id="KW-1133">Transmembrane helix</keyword>
<dbReference type="HOGENOM" id="CLU_013841_1_1_1"/>
<feature type="compositionally biased region" description="Basic and acidic residues" evidence="10">
    <location>
        <begin position="813"/>
        <end position="842"/>
    </location>
</feature>
<dbReference type="GeneID" id="5124598"/>
<sequence>MPAEKNEGVVASPPSLRSFLRSPWAALCSVMFLFVIYKSISSYEQHQLIRDFQGAYHQGSNSWLWDSKMDSKDKILFPQTFPNDDLAQYIQKHKLYPMDRLQSTTLIKYSPVGSTAERLSKPLKASHFEPYDIDLFHSSSNIKLDLQKCETKLREKISVAVDKPKGINVSLRTILTQLLKDLEHNSYFQELSPFFIEELALQIKYNVVEHYWYRLAGSSVYLEDYGVHFMISRVLYSPKGARNQPIISLTYAQLFDENWNELTNTKLVVPTNENDFTVMKFPSFLPIPFWFDVDNTEGKFYGPEDPRILLVRNPKGYEEPLVIFNAYHRKMTHFDDDADDHLVLKPSYYRSMFMCWPWQTQVGKENTDGLAAEEFKNSVYSRVVELQIKNVERRSKQKNWTPFVSNADRAVHGHDTHVNFIYRWANLEVLKCDMSTGECGFTYRLNNRLSTSARVGPLRGGTQLININGLIETHTHAETKSIIPPNREIWLGFARAHLDKCGCGNVMYRPNLVILVKDVVGDKQMFRLSHVSSSISFDIPMIGWNLNNPKDLCHGTNVLIPNGISSWVMSSVGEENGQFTADDDLTLSLSISDFTVHKINVKGLLNSIFAMDHDSLFFKPGEADKSSPDLKRLLLPNQKIVNDPHKVNSQWLVGFNNDNVACAMFGSSEYCAAYGLEQERLYYSTFGHEYEFEDDEFLEQQDASSVDKYEHELGMHHDDRINQVETGPPLRQGIPANDASGSHGSSHVPNRVNPGLINEYGKVDPEKMGSMFNGTIFGEDDKKFDDLAEADASSHRNSSKSYGHTKKLSKPKTGIEKKPGTKKVADEKKSAPKVENTKDQKMKGSLPEENTSESGPTVKGKPIKGTNSESQKKAAPKIAPKKVNEETKKKVSKENSKEIKEDKETKESTKKSTKGSLKAGAKASNQRAKKPKVKEEMEA</sequence>
<proteinExistence type="inferred from homology"/>
<evidence type="ECO:0000313" key="12">
    <source>
        <dbReference type="Proteomes" id="UP000001997"/>
    </source>
</evidence>